<dbReference type="AlphaFoldDB" id="A0A1R3JFP8"/>
<evidence type="ECO:0000313" key="2">
    <source>
        <dbReference type="EMBL" id="OMO93637.1"/>
    </source>
</evidence>
<gene>
    <name evidence="2" type="ORF">COLO4_16769</name>
</gene>
<evidence type="ECO:0000256" key="1">
    <source>
        <dbReference type="SAM" id="MobiDB-lite"/>
    </source>
</evidence>
<comment type="caution">
    <text evidence="2">The sequence shown here is derived from an EMBL/GenBank/DDBJ whole genome shotgun (WGS) entry which is preliminary data.</text>
</comment>
<feature type="region of interest" description="Disordered" evidence="1">
    <location>
        <begin position="1"/>
        <end position="46"/>
    </location>
</feature>
<protein>
    <submittedName>
        <fullName evidence="2">Uncharacterized protein</fullName>
    </submittedName>
</protein>
<dbReference type="EMBL" id="AWUE01016248">
    <property type="protein sequence ID" value="OMO93637.1"/>
    <property type="molecule type" value="Genomic_DNA"/>
</dbReference>
<dbReference type="Proteomes" id="UP000187203">
    <property type="component" value="Unassembled WGS sequence"/>
</dbReference>
<reference evidence="3" key="1">
    <citation type="submission" date="2013-09" db="EMBL/GenBank/DDBJ databases">
        <title>Corchorus olitorius genome sequencing.</title>
        <authorList>
            <person name="Alam M."/>
            <person name="Haque M.S."/>
            <person name="Islam M.S."/>
            <person name="Emdad E.M."/>
            <person name="Islam M.M."/>
            <person name="Ahmed B."/>
            <person name="Halim A."/>
            <person name="Hossen Q.M.M."/>
            <person name="Hossain M.Z."/>
            <person name="Ahmed R."/>
            <person name="Khan M.M."/>
            <person name="Islam R."/>
            <person name="Rashid M.M."/>
            <person name="Khan S.A."/>
            <person name="Rahman M.S."/>
            <person name="Alam M."/>
            <person name="Yahiya A.S."/>
            <person name="Khan M.S."/>
            <person name="Azam M.S."/>
            <person name="Haque T."/>
            <person name="Lashkar M.Z.H."/>
            <person name="Akhand A.I."/>
            <person name="Morshed G."/>
            <person name="Roy S."/>
            <person name="Uddin K.S."/>
            <person name="Rabeya T."/>
            <person name="Hossain A.S."/>
            <person name="Chowdhury A."/>
            <person name="Snigdha A.R."/>
            <person name="Mortoza M.S."/>
            <person name="Matin S.A."/>
            <person name="Hoque S.M.E."/>
            <person name="Islam M.K."/>
            <person name="Roy D.K."/>
            <person name="Haider R."/>
            <person name="Moosa M.M."/>
            <person name="Elias S.M."/>
            <person name="Hasan A.M."/>
            <person name="Jahan S."/>
            <person name="Shafiuddin M."/>
            <person name="Mahmood N."/>
            <person name="Shommy N.S."/>
        </authorList>
    </citation>
    <scope>NUCLEOTIDE SEQUENCE [LARGE SCALE GENOMIC DNA]</scope>
    <source>
        <strain evidence="3">cv. O-4</strain>
    </source>
</reference>
<evidence type="ECO:0000313" key="3">
    <source>
        <dbReference type="Proteomes" id="UP000187203"/>
    </source>
</evidence>
<proteinExistence type="predicted"/>
<accession>A0A1R3JFP8</accession>
<organism evidence="2 3">
    <name type="scientific">Corchorus olitorius</name>
    <dbReference type="NCBI Taxonomy" id="93759"/>
    <lineage>
        <taxon>Eukaryota</taxon>
        <taxon>Viridiplantae</taxon>
        <taxon>Streptophyta</taxon>
        <taxon>Embryophyta</taxon>
        <taxon>Tracheophyta</taxon>
        <taxon>Spermatophyta</taxon>
        <taxon>Magnoliopsida</taxon>
        <taxon>eudicotyledons</taxon>
        <taxon>Gunneridae</taxon>
        <taxon>Pentapetalae</taxon>
        <taxon>rosids</taxon>
        <taxon>malvids</taxon>
        <taxon>Malvales</taxon>
        <taxon>Malvaceae</taxon>
        <taxon>Grewioideae</taxon>
        <taxon>Apeibeae</taxon>
        <taxon>Corchorus</taxon>
    </lineage>
</organism>
<keyword evidence="3" id="KW-1185">Reference proteome</keyword>
<name>A0A1R3JFP8_9ROSI</name>
<sequence length="69" mass="7553">MLDYVHVSAKDRFGSQSPGPIRSDHHATQTSVKYKGPRKCTTTRGSEGKLTRIALNPLSLQADLSDPTK</sequence>